<comment type="caution">
    <text evidence="5">The sequence shown here is derived from an EMBL/GenBank/DDBJ whole genome shotgun (WGS) entry which is preliminary data.</text>
</comment>
<dbReference type="PANTHER" id="PTHR30046">
    <property type="entry name" value="FLAGELLAR M-RING PROTEIN"/>
    <property type="match status" value="1"/>
</dbReference>
<feature type="transmembrane region" description="Helical" evidence="3">
    <location>
        <begin position="21"/>
        <end position="41"/>
    </location>
</feature>
<sequence>MADWKEQSLRLWESIGKKQRYMILGSAILLFIAILSWSYWWGSRPDLVPLFTNMDAKDAGEVREKLKELKIEHEIGNNGTSIMVASKDVYRIRLDLASQGLPRGSKGFEIFDQNKFGTTDFQNKVYLLQALQGELTKTIEQMSEVEKARVHIVLPEDSLYKKMKNQQLLLLC</sequence>
<dbReference type="InterPro" id="IPR045851">
    <property type="entry name" value="AMP-bd_C_sf"/>
</dbReference>
<gene>
    <name evidence="5" type="ORF">SDC9_08898</name>
</gene>
<dbReference type="InterPro" id="IPR000067">
    <property type="entry name" value="FlgMring_FliF"/>
</dbReference>
<dbReference type="GO" id="GO:0071973">
    <property type="term" value="P:bacterial-type flagellum-dependent cell motility"/>
    <property type="evidence" value="ECO:0007669"/>
    <property type="project" value="InterPro"/>
</dbReference>
<dbReference type="Pfam" id="PF01514">
    <property type="entry name" value="YscJ_FliF"/>
    <property type="match status" value="1"/>
</dbReference>
<dbReference type="GO" id="GO:0016020">
    <property type="term" value="C:membrane"/>
    <property type="evidence" value="ECO:0007669"/>
    <property type="project" value="UniProtKB-SubCell"/>
</dbReference>
<name>A0A644T8K7_9ZZZZ</name>
<evidence type="ECO:0000256" key="1">
    <source>
        <dbReference type="ARBA" id="ARBA00004370"/>
    </source>
</evidence>
<organism evidence="5">
    <name type="scientific">bioreactor metagenome</name>
    <dbReference type="NCBI Taxonomy" id="1076179"/>
    <lineage>
        <taxon>unclassified sequences</taxon>
        <taxon>metagenomes</taxon>
        <taxon>ecological metagenomes</taxon>
    </lineage>
</organism>
<proteinExistence type="predicted"/>
<evidence type="ECO:0000256" key="3">
    <source>
        <dbReference type="SAM" id="Phobius"/>
    </source>
</evidence>
<comment type="subcellular location">
    <subcellularLocation>
        <location evidence="1">Membrane</location>
    </subcellularLocation>
</comment>
<keyword evidence="3" id="KW-1133">Transmembrane helix</keyword>
<dbReference type="InterPro" id="IPR006182">
    <property type="entry name" value="FliF_N_dom"/>
</dbReference>
<dbReference type="PRINTS" id="PR01009">
    <property type="entry name" value="FLGMRINGFLIF"/>
</dbReference>
<reference evidence="5" key="1">
    <citation type="submission" date="2019-08" db="EMBL/GenBank/DDBJ databases">
        <authorList>
            <person name="Kucharzyk K."/>
            <person name="Murdoch R.W."/>
            <person name="Higgins S."/>
            <person name="Loffler F."/>
        </authorList>
    </citation>
    <scope>NUCLEOTIDE SEQUENCE</scope>
</reference>
<evidence type="ECO:0000259" key="4">
    <source>
        <dbReference type="Pfam" id="PF01514"/>
    </source>
</evidence>
<dbReference type="PANTHER" id="PTHR30046:SF0">
    <property type="entry name" value="FLAGELLAR M-RING PROTEIN"/>
    <property type="match status" value="1"/>
</dbReference>
<dbReference type="Gene3D" id="3.30.300.30">
    <property type="match status" value="1"/>
</dbReference>
<dbReference type="EMBL" id="VSSQ01000021">
    <property type="protein sequence ID" value="MPL63276.1"/>
    <property type="molecule type" value="Genomic_DNA"/>
</dbReference>
<keyword evidence="3" id="KW-0812">Transmembrane</keyword>
<protein>
    <recommendedName>
        <fullName evidence="4">Flagellar M-ring N-terminal domain-containing protein</fullName>
    </recommendedName>
</protein>
<evidence type="ECO:0000256" key="2">
    <source>
        <dbReference type="ARBA" id="ARBA00023136"/>
    </source>
</evidence>
<dbReference type="GO" id="GO:0009431">
    <property type="term" value="C:bacterial-type flagellum basal body, MS ring"/>
    <property type="evidence" value="ECO:0007669"/>
    <property type="project" value="InterPro"/>
</dbReference>
<evidence type="ECO:0000313" key="5">
    <source>
        <dbReference type="EMBL" id="MPL63276.1"/>
    </source>
</evidence>
<accession>A0A644T8K7</accession>
<dbReference type="GO" id="GO:0003774">
    <property type="term" value="F:cytoskeletal motor activity"/>
    <property type="evidence" value="ECO:0007669"/>
    <property type="project" value="InterPro"/>
</dbReference>
<keyword evidence="2 3" id="KW-0472">Membrane</keyword>
<dbReference type="InterPro" id="IPR043427">
    <property type="entry name" value="YscJ/FliF"/>
</dbReference>
<feature type="domain" description="Flagellar M-ring N-terminal" evidence="4">
    <location>
        <begin position="43"/>
        <end position="165"/>
    </location>
</feature>
<dbReference type="AlphaFoldDB" id="A0A644T8K7"/>